<evidence type="ECO:0000313" key="1">
    <source>
        <dbReference type="EMBL" id="CAH6718935.1"/>
    </source>
</evidence>
<gene>
    <name evidence="1" type="ORF">CLIB1444_01S17788</name>
</gene>
<comment type="caution">
    <text evidence="1">The sequence shown here is derived from an EMBL/GenBank/DDBJ whole genome shotgun (WGS) entry which is preliminary data.</text>
</comment>
<evidence type="ECO:0000313" key="2">
    <source>
        <dbReference type="Proteomes" id="UP001152531"/>
    </source>
</evidence>
<sequence length="229" mass="26441">MSEFNSDEYLPTIDAILSVADLDKVSVKNIRRALQELFVVDLEPHKAHINEVIVNRYNRLVEEKDNKSELERRKEIERKDAILARKLQKEHGIGLRKKPRVPSKKRTLDTEAKPNPLKQIMFMASDTLRDIIGIDKTSRPQVVKLLWAYIKENKLQDPNDGRIILCDESLERLFKKKTVTAFSMNKYLSDHLTREDESMVQKSSNGDQPKPSVKSEDQVPDSESESEAE</sequence>
<organism evidence="1 2">
    <name type="scientific">[Candida] jaroonii</name>
    <dbReference type="NCBI Taxonomy" id="467808"/>
    <lineage>
        <taxon>Eukaryota</taxon>
        <taxon>Fungi</taxon>
        <taxon>Dikarya</taxon>
        <taxon>Ascomycota</taxon>
        <taxon>Saccharomycotina</taxon>
        <taxon>Pichiomycetes</taxon>
        <taxon>Debaryomycetaceae</taxon>
        <taxon>Yamadazyma</taxon>
    </lineage>
</organism>
<dbReference type="Proteomes" id="UP001152531">
    <property type="component" value="Unassembled WGS sequence"/>
</dbReference>
<reference evidence="1" key="1">
    <citation type="submission" date="2022-06" db="EMBL/GenBank/DDBJ databases">
        <authorList>
            <person name="Legras J.-L."/>
            <person name="Devillers H."/>
            <person name="Grondin C."/>
        </authorList>
    </citation>
    <scope>NUCLEOTIDE SEQUENCE</scope>
    <source>
        <strain evidence="1">CLIB 1444</strain>
    </source>
</reference>
<proteinExistence type="predicted"/>
<protein>
    <submittedName>
        <fullName evidence="1">Protein Tri1p</fullName>
    </submittedName>
</protein>
<accession>A0ACA9Y1W1</accession>
<name>A0ACA9Y1W1_9ASCO</name>
<dbReference type="EMBL" id="CALSDN010000001">
    <property type="protein sequence ID" value="CAH6718935.1"/>
    <property type="molecule type" value="Genomic_DNA"/>
</dbReference>
<keyword evidence="2" id="KW-1185">Reference proteome</keyword>